<reference evidence="4 5" key="1">
    <citation type="submission" date="2018-03" db="EMBL/GenBank/DDBJ databases">
        <title>Genomic Encyclopedia of Archaeal and Bacterial Type Strains, Phase II (KMG-II): from individual species to whole genera.</title>
        <authorList>
            <person name="Goeker M."/>
        </authorList>
    </citation>
    <scope>NUCLEOTIDE SEQUENCE [LARGE SCALE GENOMIC DNA]</scope>
    <source>
        <strain evidence="4 5">DSM 29057</strain>
    </source>
</reference>
<accession>A0A2P8GIW2</accession>
<keyword evidence="3" id="KW-0175">Coiled coil</keyword>
<dbReference type="PANTHER" id="PTHR30203">
    <property type="entry name" value="OUTER MEMBRANE CATION EFFLUX PROTEIN"/>
    <property type="match status" value="1"/>
</dbReference>
<gene>
    <name evidence="4" type="ORF">CLV60_101267</name>
</gene>
<dbReference type="GO" id="GO:0005886">
    <property type="term" value="C:plasma membrane"/>
    <property type="evidence" value="ECO:0007669"/>
    <property type="project" value="UniProtKB-SubCell"/>
</dbReference>
<keyword evidence="2" id="KW-0812">Transmembrane</keyword>
<dbReference type="InterPro" id="IPR003423">
    <property type="entry name" value="OMP_efflux"/>
</dbReference>
<comment type="subcellular location">
    <subcellularLocation>
        <location evidence="2">Cell membrane</location>
        <topology evidence="2">Lipid-anchor</topology>
    </subcellularLocation>
</comment>
<dbReference type="NCBIfam" id="TIGR01845">
    <property type="entry name" value="outer_NodT"/>
    <property type="match status" value="1"/>
</dbReference>
<dbReference type="AlphaFoldDB" id="A0A2P8GIW2"/>
<keyword evidence="2" id="KW-1134">Transmembrane beta strand</keyword>
<proteinExistence type="inferred from homology"/>
<dbReference type="Pfam" id="PF02321">
    <property type="entry name" value="OEP"/>
    <property type="match status" value="2"/>
</dbReference>
<protein>
    <submittedName>
        <fullName evidence="4">NodT family efflux transporter outer membrane factor (OMF) lipoprotein</fullName>
    </submittedName>
</protein>
<keyword evidence="2" id="KW-0472">Membrane</keyword>
<dbReference type="Gene3D" id="1.20.1600.10">
    <property type="entry name" value="Outer membrane efflux proteins (OEP)"/>
    <property type="match status" value="1"/>
</dbReference>
<keyword evidence="5" id="KW-1185">Reference proteome</keyword>
<sequence>MRTFNRYIITGLVLALSLSACRVGKEYSRADLNLPEQYRQSGNGQSPEAQPIALTADSVTLSWREFFRDTTLAELIEKALVHNNDIAVAMMNMQQLDLTYRQAKLGLLPTADLSVGANRTWLSTNSLNGSLSDQFLGTSYMDDYSATIRLSWEADIWGKTRMQREGALANYFAQKENLSALRTRIVVQVAQAYYNLVTLDEQLKIARRNVELGDSTLNMIRLQYASAQVNSLALEQAEAQKKTAELLVPAALQDIAVQENALSILCGSYPDSIQRSGAAASLVSGVTLPADVPARLLSRRPDVKAAEYAVIAANSQTGLAKAAMYPAISLSPSIGANSFKFNTWFDLPGSMVKTVAVNIAQPLFQKKQLKTAHEIAQIEQQKAAVQFRQSVLAAVGEVSDALAKSEHVATRLRLVGEKKESLTKANQDALVLYRSGMATYLEVITAQNNALQNDLEAINIRREQFNAVTDLYRALGGGDEQR</sequence>
<evidence type="ECO:0000256" key="3">
    <source>
        <dbReference type="SAM" id="Coils"/>
    </source>
</evidence>
<dbReference type="Gene3D" id="2.20.200.10">
    <property type="entry name" value="Outer membrane efflux proteins (OEP)"/>
    <property type="match status" value="1"/>
</dbReference>
<dbReference type="InterPro" id="IPR010131">
    <property type="entry name" value="MdtP/NodT-like"/>
</dbReference>
<dbReference type="EMBL" id="PYAS01000001">
    <property type="protein sequence ID" value="PSL33898.1"/>
    <property type="molecule type" value="Genomic_DNA"/>
</dbReference>
<dbReference type="SUPFAM" id="SSF56954">
    <property type="entry name" value="Outer membrane efflux proteins (OEP)"/>
    <property type="match status" value="1"/>
</dbReference>
<dbReference type="Proteomes" id="UP000241964">
    <property type="component" value="Unassembled WGS sequence"/>
</dbReference>
<evidence type="ECO:0000256" key="2">
    <source>
        <dbReference type="RuleBase" id="RU362097"/>
    </source>
</evidence>
<comment type="similarity">
    <text evidence="1 2">Belongs to the outer membrane factor (OMF) (TC 1.B.17) family.</text>
</comment>
<keyword evidence="2 4" id="KW-0449">Lipoprotein</keyword>
<evidence type="ECO:0000313" key="4">
    <source>
        <dbReference type="EMBL" id="PSL33898.1"/>
    </source>
</evidence>
<comment type="caution">
    <text evidence="4">The sequence shown here is derived from an EMBL/GenBank/DDBJ whole genome shotgun (WGS) entry which is preliminary data.</text>
</comment>
<evidence type="ECO:0000256" key="1">
    <source>
        <dbReference type="ARBA" id="ARBA00007613"/>
    </source>
</evidence>
<dbReference type="GO" id="GO:0015562">
    <property type="term" value="F:efflux transmembrane transporter activity"/>
    <property type="evidence" value="ECO:0007669"/>
    <property type="project" value="InterPro"/>
</dbReference>
<feature type="coiled-coil region" evidence="3">
    <location>
        <begin position="441"/>
        <end position="468"/>
    </location>
</feature>
<dbReference type="RefSeq" id="WP_106593577.1">
    <property type="nucleotide sequence ID" value="NZ_PYAS01000001.1"/>
</dbReference>
<evidence type="ECO:0000313" key="5">
    <source>
        <dbReference type="Proteomes" id="UP000241964"/>
    </source>
</evidence>
<organism evidence="4 5">
    <name type="scientific">Dyadobacter jiangsuensis</name>
    <dbReference type="NCBI Taxonomy" id="1591085"/>
    <lineage>
        <taxon>Bacteria</taxon>
        <taxon>Pseudomonadati</taxon>
        <taxon>Bacteroidota</taxon>
        <taxon>Cytophagia</taxon>
        <taxon>Cytophagales</taxon>
        <taxon>Spirosomataceae</taxon>
        <taxon>Dyadobacter</taxon>
    </lineage>
</organism>
<name>A0A2P8GIW2_9BACT</name>
<dbReference type="OrthoDB" id="9770517at2"/>
<dbReference type="PROSITE" id="PS51257">
    <property type="entry name" value="PROKAR_LIPOPROTEIN"/>
    <property type="match status" value="1"/>
</dbReference>
<keyword evidence="2" id="KW-0564">Palmitate</keyword>